<gene>
    <name evidence="1" type="ORF">F5144DRAFT_590462</name>
</gene>
<proteinExistence type="predicted"/>
<evidence type="ECO:0000313" key="2">
    <source>
        <dbReference type="Proteomes" id="UP000724584"/>
    </source>
</evidence>
<keyword evidence="2" id="KW-1185">Reference proteome</keyword>
<dbReference type="EMBL" id="JAGIZQ010000002">
    <property type="protein sequence ID" value="KAH6641087.1"/>
    <property type="molecule type" value="Genomic_DNA"/>
</dbReference>
<accession>A0ACB7PGL5</accession>
<protein>
    <submittedName>
        <fullName evidence="1">Uncharacterized protein</fullName>
    </submittedName>
</protein>
<comment type="caution">
    <text evidence="1">The sequence shown here is derived from an EMBL/GenBank/DDBJ whole genome shotgun (WGS) entry which is preliminary data.</text>
</comment>
<reference evidence="1 2" key="1">
    <citation type="journal article" date="2021" name="Nat. Commun.">
        <title>Genetic determinants of endophytism in the Arabidopsis root mycobiome.</title>
        <authorList>
            <person name="Mesny F."/>
            <person name="Miyauchi S."/>
            <person name="Thiergart T."/>
            <person name="Pickel B."/>
            <person name="Atanasova L."/>
            <person name="Karlsson M."/>
            <person name="Huettel B."/>
            <person name="Barry K.W."/>
            <person name="Haridas S."/>
            <person name="Chen C."/>
            <person name="Bauer D."/>
            <person name="Andreopoulos W."/>
            <person name="Pangilinan J."/>
            <person name="LaButti K."/>
            <person name="Riley R."/>
            <person name="Lipzen A."/>
            <person name="Clum A."/>
            <person name="Drula E."/>
            <person name="Henrissat B."/>
            <person name="Kohler A."/>
            <person name="Grigoriev I.V."/>
            <person name="Martin F.M."/>
            <person name="Hacquard S."/>
        </authorList>
    </citation>
    <scope>NUCLEOTIDE SEQUENCE [LARGE SCALE GENOMIC DNA]</scope>
    <source>
        <strain evidence="1 2">MPI-SDFR-AT-0079</strain>
    </source>
</reference>
<evidence type="ECO:0000313" key="1">
    <source>
        <dbReference type="EMBL" id="KAH6641087.1"/>
    </source>
</evidence>
<dbReference type="Proteomes" id="UP000724584">
    <property type="component" value="Unassembled WGS sequence"/>
</dbReference>
<organism evidence="1 2">
    <name type="scientific">Chaetomium tenue</name>
    <dbReference type="NCBI Taxonomy" id="1854479"/>
    <lineage>
        <taxon>Eukaryota</taxon>
        <taxon>Fungi</taxon>
        <taxon>Dikarya</taxon>
        <taxon>Ascomycota</taxon>
        <taxon>Pezizomycotina</taxon>
        <taxon>Sordariomycetes</taxon>
        <taxon>Sordariomycetidae</taxon>
        <taxon>Sordariales</taxon>
        <taxon>Chaetomiaceae</taxon>
        <taxon>Chaetomium</taxon>
    </lineage>
</organism>
<sequence length="250" mass="27900">MAKSFPRSPFPSVLSILAETSSLCALEKVTTPATRPTLPYRVPDELLPAPLPSVAEILAASPVGSHREGEVPIYRVGEHFAVKIYPRMATRRYMGYAGSAGKATMAASGGNRYEKGVSWINGSNNDRTRTRLSRGHTRLTSSGLRPCCATSTRSRRAYRKVFNGHNGSVFTHAGLVGQNLILRKDGTVVMVNWQNAGWYPAYWEYCCSDVYGRRFDRTGSRWGWELAGMLDEYFAEADLMSRHKDYIYTL</sequence>
<name>A0ACB7PGL5_9PEZI</name>